<evidence type="ECO:0000313" key="3">
    <source>
        <dbReference type="Proteomes" id="UP001501480"/>
    </source>
</evidence>
<comment type="caution">
    <text evidence="2">The sequence shown here is derived from an EMBL/GenBank/DDBJ whole genome shotgun (WGS) entry which is preliminary data.</text>
</comment>
<evidence type="ECO:0000256" key="1">
    <source>
        <dbReference type="SAM" id="MobiDB-lite"/>
    </source>
</evidence>
<protein>
    <submittedName>
        <fullName evidence="2">Uncharacterized protein</fullName>
    </submittedName>
</protein>
<organism evidence="2 3">
    <name type="scientific">Aeromicrobium halocynthiae</name>
    <dbReference type="NCBI Taxonomy" id="560557"/>
    <lineage>
        <taxon>Bacteria</taxon>
        <taxon>Bacillati</taxon>
        <taxon>Actinomycetota</taxon>
        <taxon>Actinomycetes</taxon>
        <taxon>Propionibacteriales</taxon>
        <taxon>Nocardioidaceae</taxon>
        <taxon>Aeromicrobium</taxon>
    </lineage>
</organism>
<reference evidence="2 3" key="1">
    <citation type="journal article" date="2019" name="Int. J. Syst. Evol. Microbiol.">
        <title>The Global Catalogue of Microorganisms (GCM) 10K type strain sequencing project: providing services to taxonomists for standard genome sequencing and annotation.</title>
        <authorList>
            <consortium name="The Broad Institute Genomics Platform"/>
            <consortium name="The Broad Institute Genome Sequencing Center for Infectious Disease"/>
            <person name="Wu L."/>
            <person name="Ma J."/>
        </authorList>
    </citation>
    <scope>NUCLEOTIDE SEQUENCE [LARGE SCALE GENOMIC DNA]</scope>
    <source>
        <strain evidence="2 3">JCM 15749</strain>
    </source>
</reference>
<dbReference type="InterPro" id="IPR040701">
    <property type="entry name" value="Bact_RF_family2"/>
</dbReference>
<name>A0ABN2W6T5_9ACTN</name>
<dbReference type="Pfam" id="PF18844">
    <property type="entry name" value="baeRF_family2"/>
    <property type="match status" value="1"/>
</dbReference>
<keyword evidence="3" id="KW-1185">Reference proteome</keyword>
<dbReference type="Proteomes" id="UP001501480">
    <property type="component" value="Unassembled WGS sequence"/>
</dbReference>
<gene>
    <name evidence="2" type="ORF">GCM10009821_28470</name>
</gene>
<dbReference type="EMBL" id="BAAAPY010000015">
    <property type="protein sequence ID" value="GAA2085252.1"/>
    <property type="molecule type" value="Genomic_DNA"/>
</dbReference>
<evidence type="ECO:0000313" key="2">
    <source>
        <dbReference type="EMBL" id="GAA2085252.1"/>
    </source>
</evidence>
<dbReference type="RefSeq" id="WP_344330068.1">
    <property type="nucleotide sequence ID" value="NZ_BAAAPY010000015.1"/>
</dbReference>
<sequence>MAPTWKMLYASDGPFATVVADISLASASGIESLHALSQTIGQDLDELGAPPSVVDEVRARFAVAEPSTAPQSRFVVASPAGVLVDEVVPDACSTPLVEWEPLPDPGPLLDHETERTPVILVTADPDGGGEVRVVGVRDIAGSTRVATGGSGPQRRSPPSGGLSHETWQPRSAPVHHDEHRALAESVTALLGDGPRLVVVTGDPAARREVVTSLGEVEVPVAEMDRAGHEDAGAPAATPIVLDELVSGHVRERVARLEAALGDRLRDPGTVAVGASAALDAITAGRASAVILDRDATGRRLLDVDGPDDVELGSLVAGPVRADLALLAAASITNTAVALLDAGSMAGHGAVALLR</sequence>
<feature type="region of interest" description="Disordered" evidence="1">
    <location>
        <begin position="142"/>
        <end position="177"/>
    </location>
</feature>
<accession>A0ABN2W6T5</accession>
<proteinExistence type="predicted"/>